<dbReference type="InterPro" id="IPR036236">
    <property type="entry name" value="Znf_C2H2_sf"/>
</dbReference>
<feature type="compositionally biased region" description="Basic and acidic residues" evidence="8">
    <location>
        <begin position="148"/>
        <end position="168"/>
    </location>
</feature>
<sequence>MSCLQACRVCLAHHSRMYSILNGQLQQIYENITQIPLVIGDIWPTCICYICYHMMRKFKKFIDKSHKANKLLLQLISSESEITTDTLNMIVKRQPDIAWNFSVSPMESIEHYAVLCYDPEEVNLEATFNVEKVKSELDFEEMQDESETEAKMPKKHKPTSEINKEKQLKPPTASRATEENTGIKNEAQIGDPNRITEIKSKDSLLKPNIFTEYSYENNNMVKNKHNKVTNHRVTFICAICKNIFFCKKQLQSHISKSHTEITAITNQNYTMTNEINLIDKNKLGNNIGSAMTSNREYSINKRDMKKDLKERPYKCNTCDKRFTHVSSLYRHQRIHTGEKLYKCNVCDKRFSRTGDFYTHQRIHTGEKPYKCNICDKRFTMSNNLSKHQRIHTGEKPYKCNICDKRFTLMDHLNKHQRIHTGEKPYKCNICDKRFTHVSSLSRHQRIHTGKKSYKCNVCNKGFTVSSYLAKHQRIHTGEKPYKCDTCDKRFTMSNNLSKHQRIHTDEKPYKCNICDKRFTLMDHLNKHQRIHTREKPYKCNICDKTFTQSSHLSTHKTTHTGKKLHT</sequence>
<feature type="domain" description="ZAD" evidence="10">
    <location>
        <begin position="5"/>
        <end position="75"/>
    </location>
</feature>
<dbReference type="PANTHER" id="PTHR23235">
    <property type="entry name" value="KRUEPPEL-LIKE TRANSCRIPTION FACTOR"/>
    <property type="match status" value="1"/>
</dbReference>
<dbReference type="Pfam" id="PF07776">
    <property type="entry name" value="zf-AD"/>
    <property type="match status" value="1"/>
</dbReference>
<dbReference type="Pfam" id="PF00096">
    <property type="entry name" value="zf-C2H2"/>
    <property type="match status" value="9"/>
</dbReference>
<feature type="binding site" evidence="7">
    <location>
        <position position="7"/>
    </location>
    <ligand>
        <name>Zn(2+)</name>
        <dbReference type="ChEBI" id="CHEBI:29105"/>
    </ligand>
</feature>
<evidence type="ECO:0000259" key="9">
    <source>
        <dbReference type="PROSITE" id="PS50157"/>
    </source>
</evidence>
<feature type="binding site" evidence="7">
    <location>
        <position position="10"/>
    </location>
    <ligand>
        <name>Zn(2+)</name>
        <dbReference type="ChEBI" id="CHEBI:29105"/>
    </ligand>
</feature>
<keyword evidence="2" id="KW-0677">Repeat</keyword>
<feature type="domain" description="C2H2-type" evidence="9">
    <location>
        <begin position="341"/>
        <end position="368"/>
    </location>
</feature>
<proteinExistence type="predicted"/>
<organism evidence="11 12">
    <name type="scientific">Chilo suppressalis</name>
    <name type="common">Asiatic rice borer moth</name>
    <dbReference type="NCBI Taxonomy" id="168631"/>
    <lineage>
        <taxon>Eukaryota</taxon>
        <taxon>Metazoa</taxon>
        <taxon>Ecdysozoa</taxon>
        <taxon>Arthropoda</taxon>
        <taxon>Hexapoda</taxon>
        <taxon>Insecta</taxon>
        <taxon>Pterygota</taxon>
        <taxon>Neoptera</taxon>
        <taxon>Endopterygota</taxon>
        <taxon>Lepidoptera</taxon>
        <taxon>Glossata</taxon>
        <taxon>Ditrysia</taxon>
        <taxon>Pyraloidea</taxon>
        <taxon>Crambidae</taxon>
        <taxon>Crambinae</taxon>
        <taxon>Chilo</taxon>
    </lineage>
</organism>
<reference evidence="11" key="1">
    <citation type="submission" date="2021-12" db="EMBL/GenBank/DDBJ databases">
        <authorList>
            <person name="King R."/>
        </authorList>
    </citation>
    <scope>NUCLEOTIDE SEQUENCE</scope>
</reference>
<dbReference type="Proteomes" id="UP001153292">
    <property type="component" value="Chromosome 1"/>
</dbReference>
<feature type="binding site" evidence="7">
    <location>
        <position position="51"/>
    </location>
    <ligand>
        <name>Zn(2+)</name>
        <dbReference type="ChEBI" id="CHEBI:29105"/>
    </ligand>
</feature>
<dbReference type="SMART" id="SM00868">
    <property type="entry name" value="zf-AD"/>
    <property type="match status" value="1"/>
</dbReference>
<evidence type="ECO:0000256" key="3">
    <source>
        <dbReference type="ARBA" id="ARBA00022771"/>
    </source>
</evidence>
<keyword evidence="12" id="KW-1185">Reference proteome</keyword>
<dbReference type="SUPFAM" id="SSF57667">
    <property type="entry name" value="beta-beta-alpha zinc fingers"/>
    <property type="match status" value="5"/>
</dbReference>
<evidence type="ECO:0000259" key="10">
    <source>
        <dbReference type="PROSITE" id="PS51915"/>
    </source>
</evidence>
<evidence type="ECO:0000256" key="2">
    <source>
        <dbReference type="ARBA" id="ARBA00022737"/>
    </source>
</evidence>
<feature type="domain" description="C2H2-type" evidence="9">
    <location>
        <begin position="397"/>
        <end position="424"/>
    </location>
</feature>
<feature type="domain" description="C2H2-type" evidence="9">
    <location>
        <begin position="369"/>
        <end position="396"/>
    </location>
</feature>
<feature type="domain" description="C2H2-type" evidence="9">
    <location>
        <begin position="425"/>
        <end position="452"/>
    </location>
</feature>
<evidence type="ECO:0000256" key="8">
    <source>
        <dbReference type="SAM" id="MobiDB-lite"/>
    </source>
</evidence>
<keyword evidence="3 6" id="KW-0863">Zinc-finger</keyword>
<keyword evidence="1 7" id="KW-0479">Metal-binding</keyword>
<dbReference type="EMBL" id="OU963894">
    <property type="protein sequence ID" value="CAH0397445.1"/>
    <property type="molecule type" value="Genomic_DNA"/>
</dbReference>
<dbReference type="PROSITE" id="PS50157">
    <property type="entry name" value="ZINC_FINGER_C2H2_2"/>
    <property type="match status" value="9"/>
</dbReference>
<dbReference type="SUPFAM" id="SSF57716">
    <property type="entry name" value="Glucocorticoid receptor-like (DNA-binding domain)"/>
    <property type="match status" value="1"/>
</dbReference>
<evidence type="ECO:0000256" key="1">
    <source>
        <dbReference type="ARBA" id="ARBA00022723"/>
    </source>
</evidence>
<keyword evidence="4 7" id="KW-0862">Zinc</keyword>
<dbReference type="PROSITE" id="PS51915">
    <property type="entry name" value="ZAD"/>
    <property type="match status" value="1"/>
</dbReference>
<evidence type="ECO:0000256" key="6">
    <source>
        <dbReference type="PROSITE-ProRule" id="PRU00042"/>
    </source>
</evidence>
<keyword evidence="5" id="KW-0539">Nucleus</keyword>
<evidence type="ECO:0000313" key="12">
    <source>
        <dbReference type="Proteomes" id="UP001153292"/>
    </source>
</evidence>
<evidence type="ECO:0000313" key="11">
    <source>
        <dbReference type="EMBL" id="CAH0397445.1"/>
    </source>
</evidence>
<feature type="region of interest" description="Disordered" evidence="8">
    <location>
        <begin position="140"/>
        <end position="195"/>
    </location>
</feature>
<feature type="domain" description="C2H2-type" evidence="9">
    <location>
        <begin position="453"/>
        <end position="480"/>
    </location>
</feature>
<evidence type="ECO:0000256" key="7">
    <source>
        <dbReference type="PROSITE-ProRule" id="PRU01263"/>
    </source>
</evidence>
<feature type="domain" description="C2H2-type" evidence="9">
    <location>
        <begin position="313"/>
        <end position="340"/>
    </location>
</feature>
<dbReference type="Gene3D" id="3.30.160.60">
    <property type="entry name" value="Classic Zinc Finger"/>
    <property type="match status" value="9"/>
</dbReference>
<feature type="domain" description="C2H2-type" evidence="9">
    <location>
        <begin position="481"/>
        <end position="508"/>
    </location>
</feature>
<protein>
    <submittedName>
        <fullName evidence="11">Uncharacterized protein</fullName>
    </submittedName>
</protein>
<feature type="binding site" evidence="7">
    <location>
        <position position="48"/>
    </location>
    <ligand>
        <name>Zn(2+)</name>
        <dbReference type="ChEBI" id="CHEBI:29105"/>
    </ligand>
</feature>
<dbReference type="PANTHER" id="PTHR23235:SF142">
    <property type="entry name" value="ZINC FINGER PROTEIN 384"/>
    <property type="match status" value="1"/>
</dbReference>
<gene>
    <name evidence="11" type="ORF">CHILSU_LOCUS516</name>
</gene>
<feature type="domain" description="C2H2-type" evidence="9">
    <location>
        <begin position="537"/>
        <end position="564"/>
    </location>
</feature>
<dbReference type="InterPro" id="IPR013087">
    <property type="entry name" value="Znf_C2H2_type"/>
</dbReference>
<dbReference type="InterPro" id="IPR012934">
    <property type="entry name" value="Znf_AD"/>
</dbReference>
<dbReference type="SMART" id="SM00355">
    <property type="entry name" value="ZnF_C2H2"/>
    <property type="match status" value="10"/>
</dbReference>
<accession>A0ABN8AXH2</accession>
<name>A0ABN8AXH2_CHISP</name>
<evidence type="ECO:0000256" key="4">
    <source>
        <dbReference type="ARBA" id="ARBA00022833"/>
    </source>
</evidence>
<evidence type="ECO:0000256" key="5">
    <source>
        <dbReference type="ARBA" id="ARBA00023242"/>
    </source>
</evidence>
<feature type="domain" description="C2H2-type" evidence="9">
    <location>
        <begin position="509"/>
        <end position="536"/>
    </location>
</feature>
<dbReference type="PROSITE" id="PS00028">
    <property type="entry name" value="ZINC_FINGER_C2H2_1"/>
    <property type="match status" value="10"/>
</dbReference>